<evidence type="ECO:0000256" key="1">
    <source>
        <dbReference type="SAM" id="SignalP"/>
    </source>
</evidence>
<feature type="signal peptide" evidence="1">
    <location>
        <begin position="1"/>
        <end position="24"/>
    </location>
</feature>
<protein>
    <recommendedName>
        <fullName evidence="4">Secreted protein</fullName>
    </recommendedName>
</protein>
<keyword evidence="1" id="KW-0732">Signal</keyword>
<dbReference type="Proteomes" id="UP000265520">
    <property type="component" value="Unassembled WGS sequence"/>
</dbReference>
<feature type="chain" id="PRO_5017330141" description="Secreted protein" evidence="1">
    <location>
        <begin position="25"/>
        <end position="60"/>
    </location>
</feature>
<evidence type="ECO:0008006" key="4">
    <source>
        <dbReference type="Google" id="ProtNLM"/>
    </source>
</evidence>
<comment type="caution">
    <text evidence="2">The sequence shown here is derived from an EMBL/GenBank/DDBJ whole genome shotgun (WGS) entry which is preliminary data.</text>
</comment>
<sequence length="60" mass="6888">MHLRLQLWWMSHLPLMPLPSGCTCCRCRRLTASFSTNRLVAAPLDLGFFRNHVNSHIAPI</sequence>
<dbReference type="EMBL" id="LXQA010474576">
    <property type="protein sequence ID" value="MCI54121.1"/>
    <property type="molecule type" value="Genomic_DNA"/>
</dbReference>
<accession>A0A392SZ40</accession>
<organism evidence="2 3">
    <name type="scientific">Trifolium medium</name>
    <dbReference type="NCBI Taxonomy" id="97028"/>
    <lineage>
        <taxon>Eukaryota</taxon>
        <taxon>Viridiplantae</taxon>
        <taxon>Streptophyta</taxon>
        <taxon>Embryophyta</taxon>
        <taxon>Tracheophyta</taxon>
        <taxon>Spermatophyta</taxon>
        <taxon>Magnoliopsida</taxon>
        <taxon>eudicotyledons</taxon>
        <taxon>Gunneridae</taxon>
        <taxon>Pentapetalae</taxon>
        <taxon>rosids</taxon>
        <taxon>fabids</taxon>
        <taxon>Fabales</taxon>
        <taxon>Fabaceae</taxon>
        <taxon>Papilionoideae</taxon>
        <taxon>50 kb inversion clade</taxon>
        <taxon>NPAAA clade</taxon>
        <taxon>Hologalegina</taxon>
        <taxon>IRL clade</taxon>
        <taxon>Trifolieae</taxon>
        <taxon>Trifolium</taxon>
    </lineage>
</organism>
<reference evidence="2 3" key="1">
    <citation type="journal article" date="2018" name="Front. Plant Sci.">
        <title>Red Clover (Trifolium pratense) and Zigzag Clover (T. medium) - A Picture of Genomic Similarities and Differences.</title>
        <authorList>
            <person name="Dluhosova J."/>
            <person name="Istvanek J."/>
            <person name="Nedelnik J."/>
            <person name="Repkova J."/>
        </authorList>
    </citation>
    <scope>NUCLEOTIDE SEQUENCE [LARGE SCALE GENOMIC DNA]</scope>
    <source>
        <strain evidence="3">cv. 10/8</strain>
        <tissue evidence="2">Leaf</tissue>
    </source>
</reference>
<name>A0A392SZ40_9FABA</name>
<evidence type="ECO:0000313" key="2">
    <source>
        <dbReference type="EMBL" id="MCI54121.1"/>
    </source>
</evidence>
<proteinExistence type="predicted"/>
<evidence type="ECO:0000313" key="3">
    <source>
        <dbReference type="Proteomes" id="UP000265520"/>
    </source>
</evidence>
<keyword evidence="3" id="KW-1185">Reference proteome</keyword>
<dbReference type="AlphaFoldDB" id="A0A392SZ40"/>